<organism evidence="2 3">
    <name type="scientific">Ceratitis capitata</name>
    <name type="common">Mediterranean fruit fly</name>
    <name type="synonym">Tephritis capitata</name>
    <dbReference type="NCBI Taxonomy" id="7213"/>
    <lineage>
        <taxon>Eukaryota</taxon>
        <taxon>Metazoa</taxon>
        <taxon>Ecdysozoa</taxon>
        <taxon>Arthropoda</taxon>
        <taxon>Hexapoda</taxon>
        <taxon>Insecta</taxon>
        <taxon>Pterygota</taxon>
        <taxon>Neoptera</taxon>
        <taxon>Endopterygota</taxon>
        <taxon>Diptera</taxon>
        <taxon>Brachycera</taxon>
        <taxon>Muscomorpha</taxon>
        <taxon>Tephritoidea</taxon>
        <taxon>Tephritidae</taxon>
        <taxon>Ceratitis</taxon>
        <taxon>Ceratitis</taxon>
    </lineage>
</organism>
<dbReference type="AlphaFoldDB" id="A0A811UZ63"/>
<reference evidence="2" key="1">
    <citation type="submission" date="2020-11" db="EMBL/GenBank/DDBJ databases">
        <authorList>
            <person name="Whitehead M."/>
        </authorList>
    </citation>
    <scope>NUCLEOTIDE SEQUENCE</scope>
    <source>
        <strain evidence="2">EGII</strain>
    </source>
</reference>
<gene>
    <name evidence="2" type="ORF">CCAP1982_LOCUS12560</name>
</gene>
<comment type="caution">
    <text evidence="2">The sequence shown here is derived from an EMBL/GenBank/DDBJ whole genome shotgun (WGS) entry which is preliminary data.</text>
</comment>
<evidence type="ECO:0000256" key="1">
    <source>
        <dbReference type="SAM" id="MobiDB-lite"/>
    </source>
</evidence>
<keyword evidence="3" id="KW-1185">Reference proteome</keyword>
<dbReference type="EMBL" id="CAJHJT010000034">
    <property type="protein sequence ID" value="CAD7004140.1"/>
    <property type="molecule type" value="Genomic_DNA"/>
</dbReference>
<evidence type="ECO:0000313" key="3">
    <source>
        <dbReference type="Proteomes" id="UP000606786"/>
    </source>
</evidence>
<sequence length="295" mass="31710">MHRNTPKVLYEIETTIPKSNANNKLTAQPLATEQIHQPVSQPTTTTSANSPLQLACYIELAVGVYGGAPLDGGLLGVVRRRDCNQTAAEPGNWAGYARFGDGMKSIVTLPGGDASSNQSCPEVEVSGNGNRFRSALFPFLFLFRQRAKARRRQQASHLCECVHLSAVGGVLDNAKIAAAHSRSGAMMLDIKTSADYLSRSTGSFSNFSMLFADSSYKSSWGSHGSAQSQGYSSNALGSVGVSVGKSSLDPHSHLRQPDPYQMFGPTSSRLASSGVHRDWRCAAMRHNDTSSLRRL</sequence>
<feature type="region of interest" description="Disordered" evidence="1">
    <location>
        <begin position="246"/>
        <end position="269"/>
    </location>
</feature>
<name>A0A811UZ63_CERCA</name>
<dbReference type="OrthoDB" id="10067219at2759"/>
<dbReference type="Proteomes" id="UP000606786">
    <property type="component" value="Unassembled WGS sequence"/>
</dbReference>
<evidence type="ECO:0000313" key="2">
    <source>
        <dbReference type="EMBL" id="CAD7004140.1"/>
    </source>
</evidence>
<protein>
    <submittedName>
        <fullName evidence="2">(Mediterranean fruit fly) hypothetical protein</fullName>
    </submittedName>
</protein>
<proteinExistence type="predicted"/>
<accession>A0A811UZ63</accession>